<keyword evidence="2" id="KW-1185">Reference proteome</keyword>
<protein>
    <submittedName>
        <fullName evidence="1">Uncharacterized protein</fullName>
    </submittedName>
</protein>
<dbReference type="AlphaFoldDB" id="A0A2Z6ZVP8"/>
<dbReference type="Proteomes" id="UP000250235">
    <property type="component" value="Unassembled WGS sequence"/>
</dbReference>
<name>A0A2Z6ZVP8_9LAMI</name>
<reference evidence="1 2" key="1">
    <citation type="journal article" date="2015" name="Proc. Natl. Acad. Sci. U.S.A.">
        <title>The resurrection genome of Boea hygrometrica: A blueprint for survival of dehydration.</title>
        <authorList>
            <person name="Xiao L."/>
            <person name="Yang G."/>
            <person name="Zhang L."/>
            <person name="Yang X."/>
            <person name="Zhao S."/>
            <person name="Ji Z."/>
            <person name="Zhou Q."/>
            <person name="Hu M."/>
            <person name="Wang Y."/>
            <person name="Chen M."/>
            <person name="Xu Y."/>
            <person name="Jin H."/>
            <person name="Xiao X."/>
            <person name="Hu G."/>
            <person name="Bao F."/>
            <person name="Hu Y."/>
            <person name="Wan P."/>
            <person name="Li L."/>
            <person name="Deng X."/>
            <person name="Kuang T."/>
            <person name="Xiang C."/>
            <person name="Zhu J.K."/>
            <person name="Oliver M.J."/>
            <person name="He Y."/>
        </authorList>
    </citation>
    <scope>NUCLEOTIDE SEQUENCE [LARGE SCALE GENOMIC DNA]</scope>
    <source>
        <strain evidence="2">cv. XS01</strain>
    </source>
</reference>
<gene>
    <name evidence="1" type="ORF">F511_45571</name>
</gene>
<proteinExistence type="predicted"/>
<accession>A0A2Z6ZVP8</accession>
<evidence type="ECO:0000313" key="2">
    <source>
        <dbReference type="Proteomes" id="UP000250235"/>
    </source>
</evidence>
<evidence type="ECO:0000313" key="1">
    <source>
        <dbReference type="EMBL" id="KZV06948.1"/>
    </source>
</evidence>
<sequence length="62" mass="7584">MSEYDEWVHFRTELRLNTINSMTPIKDLDKIEDEFMSWAETELVSELLKRRMLVQSNCMRWS</sequence>
<dbReference type="EMBL" id="KV050763">
    <property type="protein sequence ID" value="KZV06948.1"/>
    <property type="molecule type" value="Genomic_DNA"/>
</dbReference>
<organism evidence="1 2">
    <name type="scientific">Dorcoceras hygrometricum</name>
    <dbReference type="NCBI Taxonomy" id="472368"/>
    <lineage>
        <taxon>Eukaryota</taxon>
        <taxon>Viridiplantae</taxon>
        <taxon>Streptophyta</taxon>
        <taxon>Embryophyta</taxon>
        <taxon>Tracheophyta</taxon>
        <taxon>Spermatophyta</taxon>
        <taxon>Magnoliopsida</taxon>
        <taxon>eudicotyledons</taxon>
        <taxon>Gunneridae</taxon>
        <taxon>Pentapetalae</taxon>
        <taxon>asterids</taxon>
        <taxon>lamiids</taxon>
        <taxon>Lamiales</taxon>
        <taxon>Gesneriaceae</taxon>
        <taxon>Didymocarpoideae</taxon>
        <taxon>Trichosporeae</taxon>
        <taxon>Loxocarpinae</taxon>
        <taxon>Dorcoceras</taxon>
    </lineage>
</organism>
<dbReference type="OrthoDB" id="1933455at2759"/>